<dbReference type="Pfam" id="PF05188">
    <property type="entry name" value="MutS_II"/>
    <property type="match status" value="1"/>
</dbReference>
<dbReference type="Gene3D" id="1.10.1420.10">
    <property type="match status" value="2"/>
</dbReference>
<evidence type="ECO:0000256" key="8">
    <source>
        <dbReference type="ARBA" id="ARBA00024647"/>
    </source>
</evidence>
<evidence type="ECO:0000313" key="13">
    <source>
        <dbReference type="Proteomes" id="UP000824159"/>
    </source>
</evidence>
<accession>A0A9D1KV99</accession>
<protein>
    <recommendedName>
        <fullName evidence="2 9">DNA mismatch repair protein MutS</fullName>
    </recommendedName>
</protein>
<dbReference type="Pfam" id="PF01624">
    <property type="entry name" value="MutS_I"/>
    <property type="match status" value="1"/>
</dbReference>
<keyword evidence="4 9" id="KW-0227">DNA damage</keyword>
<dbReference type="Pfam" id="PF05190">
    <property type="entry name" value="MutS_IV"/>
    <property type="match status" value="1"/>
</dbReference>
<dbReference type="PROSITE" id="PS00486">
    <property type="entry name" value="DNA_MISMATCH_REPAIR_2"/>
    <property type="match status" value="1"/>
</dbReference>
<evidence type="ECO:0000256" key="7">
    <source>
        <dbReference type="ARBA" id="ARBA00023204"/>
    </source>
</evidence>
<dbReference type="AlphaFoldDB" id="A0A9D1KV99"/>
<dbReference type="SMART" id="SM00533">
    <property type="entry name" value="MUTSd"/>
    <property type="match status" value="1"/>
</dbReference>
<dbReference type="InterPro" id="IPR007860">
    <property type="entry name" value="DNA_mmatch_repair_MutS_con_dom"/>
</dbReference>
<dbReference type="InterPro" id="IPR007696">
    <property type="entry name" value="DNA_mismatch_repair_MutS_core"/>
</dbReference>
<organism evidence="12 13">
    <name type="scientific">Candidatus Allocopromorpha excrementavium</name>
    <dbReference type="NCBI Taxonomy" id="2840741"/>
    <lineage>
        <taxon>Bacteria</taxon>
        <taxon>Bacillati</taxon>
        <taxon>Bacillota</taxon>
        <taxon>Clostridia</taxon>
        <taxon>Eubacteriales</taxon>
        <taxon>Eubacteriaceae</taxon>
        <taxon>Eubacteriaceae incertae sedis</taxon>
        <taxon>Candidatus Allocopromorpha</taxon>
    </lineage>
</organism>
<dbReference type="InterPro" id="IPR017261">
    <property type="entry name" value="DNA_mismatch_repair_MutS/MSH"/>
</dbReference>
<dbReference type="Pfam" id="PF05192">
    <property type="entry name" value="MutS_III"/>
    <property type="match status" value="1"/>
</dbReference>
<dbReference type="InterPro" id="IPR007695">
    <property type="entry name" value="DNA_mismatch_repair_MutS-lik_N"/>
</dbReference>
<dbReference type="Gene3D" id="3.40.50.300">
    <property type="entry name" value="P-loop containing nucleotide triphosphate hydrolases"/>
    <property type="match status" value="1"/>
</dbReference>
<evidence type="ECO:0000256" key="3">
    <source>
        <dbReference type="ARBA" id="ARBA00022741"/>
    </source>
</evidence>
<dbReference type="InterPro" id="IPR007861">
    <property type="entry name" value="DNA_mismatch_repair_MutS_clamp"/>
</dbReference>
<dbReference type="GO" id="GO:0003684">
    <property type="term" value="F:damaged DNA binding"/>
    <property type="evidence" value="ECO:0007669"/>
    <property type="project" value="UniProtKB-UniRule"/>
</dbReference>
<dbReference type="Gene3D" id="3.40.1170.10">
    <property type="entry name" value="DNA repair protein MutS, domain I"/>
    <property type="match status" value="1"/>
</dbReference>
<evidence type="ECO:0000256" key="9">
    <source>
        <dbReference type="HAMAP-Rule" id="MF_00096"/>
    </source>
</evidence>
<dbReference type="CDD" id="cd03284">
    <property type="entry name" value="ABC_MutS1"/>
    <property type="match status" value="1"/>
</dbReference>
<keyword evidence="3 9" id="KW-0547">Nucleotide-binding</keyword>
<dbReference type="Gene3D" id="3.30.420.110">
    <property type="entry name" value="MutS, connector domain"/>
    <property type="match status" value="1"/>
</dbReference>
<evidence type="ECO:0000256" key="2">
    <source>
        <dbReference type="ARBA" id="ARBA00021982"/>
    </source>
</evidence>
<evidence type="ECO:0000256" key="1">
    <source>
        <dbReference type="ARBA" id="ARBA00006271"/>
    </source>
</evidence>
<keyword evidence="6 9" id="KW-0238">DNA-binding</keyword>
<dbReference type="InterPro" id="IPR045076">
    <property type="entry name" value="MutS"/>
</dbReference>
<dbReference type="SUPFAM" id="SSF52540">
    <property type="entry name" value="P-loop containing nucleoside triphosphate hydrolases"/>
    <property type="match status" value="1"/>
</dbReference>
<dbReference type="PIRSF" id="PIRSF037677">
    <property type="entry name" value="DNA_mis_repair_Msh6"/>
    <property type="match status" value="1"/>
</dbReference>
<dbReference type="GO" id="GO:0005829">
    <property type="term" value="C:cytosol"/>
    <property type="evidence" value="ECO:0007669"/>
    <property type="project" value="TreeGrafter"/>
</dbReference>
<keyword evidence="7 9" id="KW-0234">DNA repair</keyword>
<dbReference type="EMBL" id="DVLX01000077">
    <property type="protein sequence ID" value="HIT99798.1"/>
    <property type="molecule type" value="Genomic_DNA"/>
</dbReference>
<dbReference type="NCBIfam" id="TIGR01070">
    <property type="entry name" value="mutS1"/>
    <property type="match status" value="1"/>
</dbReference>
<dbReference type="GO" id="GO:0140664">
    <property type="term" value="F:ATP-dependent DNA damage sensor activity"/>
    <property type="evidence" value="ECO:0007669"/>
    <property type="project" value="InterPro"/>
</dbReference>
<reference evidence="12" key="1">
    <citation type="submission" date="2020-10" db="EMBL/GenBank/DDBJ databases">
        <authorList>
            <person name="Gilroy R."/>
        </authorList>
    </citation>
    <scope>NUCLEOTIDE SEQUENCE</scope>
    <source>
        <strain evidence="12">CHK176-22527</strain>
    </source>
</reference>
<dbReference type="Proteomes" id="UP000824159">
    <property type="component" value="Unassembled WGS sequence"/>
</dbReference>
<dbReference type="GO" id="GO:0005524">
    <property type="term" value="F:ATP binding"/>
    <property type="evidence" value="ECO:0007669"/>
    <property type="project" value="UniProtKB-UniRule"/>
</dbReference>
<evidence type="ECO:0000256" key="5">
    <source>
        <dbReference type="ARBA" id="ARBA00022840"/>
    </source>
</evidence>
<reference evidence="12" key="2">
    <citation type="journal article" date="2021" name="PeerJ">
        <title>Extensive microbial diversity within the chicken gut microbiome revealed by metagenomics and culture.</title>
        <authorList>
            <person name="Gilroy R."/>
            <person name="Ravi A."/>
            <person name="Getino M."/>
            <person name="Pursley I."/>
            <person name="Horton D.L."/>
            <person name="Alikhan N.F."/>
            <person name="Baker D."/>
            <person name="Gharbi K."/>
            <person name="Hall N."/>
            <person name="Watson M."/>
            <person name="Adriaenssens E.M."/>
            <person name="Foster-Nyarko E."/>
            <person name="Jarju S."/>
            <person name="Secka A."/>
            <person name="Antonio M."/>
            <person name="Oren A."/>
            <person name="Chaudhuri R.R."/>
            <person name="La Ragione R."/>
            <person name="Hildebrand F."/>
            <person name="Pallen M.J."/>
        </authorList>
    </citation>
    <scope>NUCLEOTIDE SEQUENCE</scope>
    <source>
        <strain evidence="12">CHK176-22527</strain>
    </source>
</reference>
<dbReference type="HAMAP" id="MF_00096">
    <property type="entry name" value="MutS"/>
    <property type="match status" value="1"/>
</dbReference>
<comment type="caution">
    <text evidence="12">The sequence shown here is derived from an EMBL/GenBank/DDBJ whole genome shotgun (WGS) entry which is preliminary data.</text>
</comment>
<dbReference type="Pfam" id="PF00488">
    <property type="entry name" value="MutS_V"/>
    <property type="match status" value="1"/>
</dbReference>
<dbReference type="SUPFAM" id="SSF53150">
    <property type="entry name" value="DNA repair protein MutS, domain II"/>
    <property type="match status" value="1"/>
</dbReference>
<dbReference type="PANTHER" id="PTHR11361">
    <property type="entry name" value="DNA MISMATCH REPAIR PROTEIN MUTS FAMILY MEMBER"/>
    <property type="match status" value="1"/>
</dbReference>
<dbReference type="GO" id="GO:0006298">
    <property type="term" value="P:mismatch repair"/>
    <property type="evidence" value="ECO:0007669"/>
    <property type="project" value="UniProtKB-UniRule"/>
</dbReference>
<dbReference type="FunFam" id="3.40.1170.10:FF:000001">
    <property type="entry name" value="DNA mismatch repair protein MutS"/>
    <property type="match status" value="1"/>
</dbReference>
<feature type="domain" description="DNA mismatch repair proteins mutS family" evidence="11">
    <location>
        <begin position="698"/>
        <end position="714"/>
    </location>
</feature>
<dbReference type="FunFam" id="1.10.1420.10:FF:000001">
    <property type="entry name" value="DNA mismatch repair protein MutS"/>
    <property type="match status" value="1"/>
</dbReference>
<evidence type="ECO:0000259" key="11">
    <source>
        <dbReference type="PROSITE" id="PS00486"/>
    </source>
</evidence>
<dbReference type="NCBIfam" id="NF003810">
    <property type="entry name" value="PRK05399.1"/>
    <property type="match status" value="1"/>
</dbReference>
<evidence type="ECO:0000313" key="12">
    <source>
        <dbReference type="EMBL" id="HIT99798.1"/>
    </source>
</evidence>
<comment type="similarity">
    <text evidence="1 9 10">Belongs to the DNA mismatch repair MutS family.</text>
</comment>
<name>A0A9D1KV99_9FIRM</name>
<dbReference type="InterPro" id="IPR036187">
    <property type="entry name" value="DNA_mismatch_repair_MutS_sf"/>
</dbReference>
<feature type="binding site" evidence="9">
    <location>
        <begin position="624"/>
        <end position="631"/>
    </location>
    <ligand>
        <name>ATP</name>
        <dbReference type="ChEBI" id="CHEBI:30616"/>
    </ligand>
</feature>
<dbReference type="FunFam" id="3.40.50.300:FF:000870">
    <property type="entry name" value="MutS protein homolog 4"/>
    <property type="match status" value="1"/>
</dbReference>
<proteinExistence type="inferred from homology"/>
<evidence type="ECO:0000256" key="6">
    <source>
        <dbReference type="ARBA" id="ARBA00023125"/>
    </source>
</evidence>
<comment type="function">
    <text evidence="8 9">This protein is involved in the repair of mismatches in DNA. It is possible that it carries out the mismatch recognition step. This protein has a weak ATPase activity.</text>
</comment>
<dbReference type="InterPro" id="IPR005748">
    <property type="entry name" value="DNA_mismatch_repair_MutS"/>
</dbReference>
<dbReference type="InterPro" id="IPR016151">
    <property type="entry name" value="DNA_mismatch_repair_MutS_N"/>
</dbReference>
<dbReference type="InterPro" id="IPR027417">
    <property type="entry name" value="P-loop_NTPase"/>
</dbReference>
<keyword evidence="5 9" id="KW-0067">ATP-binding</keyword>
<dbReference type="InterPro" id="IPR036678">
    <property type="entry name" value="MutS_con_dom_sf"/>
</dbReference>
<sequence>MASKKISPMMQQYLDIKENYRDCILFFRLGDFYEMFFDDAKLASKELELTLTGKNCGMEERAPMCGVPFHSADTYIARLVGRGYKVAICEQTEDPASAKGIVKREVIRIVTPGTVTSSSMLDEKENNYIASVFADETKIGLAYCDISTGEIHLTTIEGSTGIENLTNELVKINAKEVLLNKSTDSIIQTEKMKPVTEAYFNFLGDEYYRRDALRETIKNQFKVGALLGIGIEEDSAAESALGSLLLYLMETQKGSLGHIVSLDTYSMGRHMSLDKSTIKNLELTETLFEKKIKGSLLGVLDKTHTAMGSRKLKQWIKEPLKSVGEIRMRLDAVECLTENILTRNNIREHLKLVYDFERLVGRVSCGSANGKDLIALKNSCRAIPAVKEDLASLDDMLLSKLNDEIHDLGEVYELIEKSIVDDPPYTVKEGGIIKEGYSAELDELKNSIKDAQSWIAGLENSERERTGIKNLKVGYNKVFGYYIEVTKSYFDLIPENYIRKQTLVNCERFITPELKETERLVLNAETGINQQEYELFTEIKNKLKEYTESIQQTSKAIAALDVLVSFADAGETNGYVKPEVNEEDVIAIENGRHPVIEQTIRDGIFVGNSVYLDKRNQSLLLITGPNMSGKSTYMRQTALIVLMAQAGCFVPCDSARIGVCDRIFTRIGASDNLAQGQSTFFVEMSELSYILNTATERSLIILDEIGRGTSTYDGLSIAWAAAEYICRKDRRIRTLFATHYHEMTELEETLEGVKNLNVDVAEENGNVVFLHKIVEGSASRSYGIHVARLAGAPEELLSRAEERLEELESRSREAEEIMYTESAKKADHKAGVEDDTAAPQQMSLFDLAPNTIVKRLKELDLMETTPSQALKILEELKEYI</sequence>
<dbReference type="PANTHER" id="PTHR11361:SF34">
    <property type="entry name" value="DNA MISMATCH REPAIR PROTEIN MSH1, MITOCHONDRIAL"/>
    <property type="match status" value="1"/>
</dbReference>
<dbReference type="SUPFAM" id="SSF48334">
    <property type="entry name" value="DNA repair protein MutS, domain III"/>
    <property type="match status" value="1"/>
</dbReference>
<gene>
    <name evidence="9 12" type="primary">mutS</name>
    <name evidence="12" type="ORF">IAD12_06060</name>
</gene>
<evidence type="ECO:0000256" key="4">
    <source>
        <dbReference type="ARBA" id="ARBA00022763"/>
    </source>
</evidence>
<dbReference type="GO" id="GO:0030983">
    <property type="term" value="F:mismatched DNA binding"/>
    <property type="evidence" value="ECO:0007669"/>
    <property type="project" value="InterPro"/>
</dbReference>
<dbReference type="InterPro" id="IPR000432">
    <property type="entry name" value="DNA_mismatch_repair_MutS_C"/>
</dbReference>
<evidence type="ECO:0000256" key="10">
    <source>
        <dbReference type="RuleBase" id="RU003756"/>
    </source>
</evidence>
<dbReference type="SMART" id="SM00534">
    <property type="entry name" value="MUTSac"/>
    <property type="match status" value="1"/>
</dbReference>
<dbReference type="SUPFAM" id="SSF55271">
    <property type="entry name" value="DNA repair protein MutS, domain I"/>
    <property type="match status" value="1"/>
</dbReference>